<name>B8INE7_METNO</name>
<evidence type="ECO:0000313" key="3">
    <source>
        <dbReference type="Proteomes" id="UP000008207"/>
    </source>
</evidence>
<dbReference type="STRING" id="460265.Mnod_1481"/>
<organism evidence="2 3">
    <name type="scientific">Methylobacterium nodulans (strain LMG 21967 / CNCM I-2342 / ORS 2060)</name>
    <dbReference type="NCBI Taxonomy" id="460265"/>
    <lineage>
        <taxon>Bacteria</taxon>
        <taxon>Pseudomonadati</taxon>
        <taxon>Pseudomonadota</taxon>
        <taxon>Alphaproteobacteria</taxon>
        <taxon>Hyphomicrobiales</taxon>
        <taxon>Methylobacteriaceae</taxon>
        <taxon>Methylobacterium</taxon>
    </lineage>
</organism>
<keyword evidence="1" id="KW-1133">Transmembrane helix</keyword>
<keyword evidence="3" id="KW-1185">Reference proteome</keyword>
<keyword evidence="1" id="KW-0472">Membrane</keyword>
<gene>
    <name evidence="2" type="ordered locus">Mnod_1481</name>
</gene>
<dbReference type="HOGENOM" id="CLU_2369638_0_0_5"/>
<dbReference type="AlphaFoldDB" id="B8INE7"/>
<dbReference type="EMBL" id="CP001349">
    <property type="protein sequence ID" value="ACL56473.1"/>
    <property type="molecule type" value="Genomic_DNA"/>
</dbReference>
<dbReference type="OrthoDB" id="8002583at2"/>
<feature type="transmembrane region" description="Helical" evidence="1">
    <location>
        <begin position="63"/>
        <end position="84"/>
    </location>
</feature>
<dbReference type="Proteomes" id="UP000008207">
    <property type="component" value="Chromosome"/>
</dbReference>
<accession>B8INE7</accession>
<evidence type="ECO:0000313" key="2">
    <source>
        <dbReference type="EMBL" id="ACL56473.1"/>
    </source>
</evidence>
<protein>
    <submittedName>
        <fullName evidence="2">Uncharacterized protein</fullName>
    </submittedName>
</protein>
<evidence type="ECO:0000256" key="1">
    <source>
        <dbReference type="SAM" id="Phobius"/>
    </source>
</evidence>
<dbReference type="KEGG" id="mno:Mnod_1481"/>
<sequence length="101" mass="9931">MSVLLAALWPACLAALALGIATGWLMHRPSGRAARLAALAVLALAAVVAAVAAAELVPGRAGLWVETAALLLIPYVAGCLLGAARPRPPASLSGAGEGRGS</sequence>
<reference evidence="2 3" key="1">
    <citation type="submission" date="2009-01" db="EMBL/GenBank/DDBJ databases">
        <title>Complete sequence of chromosome of Methylobacterium nodulans ORS 2060.</title>
        <authorList>
            <consortium name="US DOE Joint Genome Institute"/>
            <person name="Lucas S."/>
            <person name="Copeland A."/>
            <person name="Lapidus A."/>
            <person name="Glavina del Rio T."/>
            <person name="Dalin E."/>
            <person name="Tice H."/>
            <person name="Bruce D."/>
            <person name="Goodwin L."/>
            <person name="Pitluck S."/>
            <person name="Sims D."/>
            <person name="Brettin T."/>
            <person name="Detter J.C."/>
            <person name="Han C."/>
            <person name="Larimer F."/>
            <person name="Land M."/>
            <person name="Hauser L."/>
            <person name="Kyrpides N."/>
            <person name="Ivanova N."/>
            <person name="Marx C.J."/>
            <person name="Richardson P."/>
        </authorList>
    </citation>
    <scope>NUCLEOTIDE SEQUENCE [LARGE SCALE GENOMIC DNA]</scope>
    <source>
        <strain evidence="3">LMG 21967 / CNCM I-2342 / ORS 2060</strain>
    </source>
</reference>
<feature type="transmembrane region" description="Helical" evidence="1">
    <location>
        <begin position="35"/>
        <end position="56"/>
    </location>
</feature>
<dbReference type="RefSeq" id="WP_015928169.1">
    <property type="nucleotide sequence ID" value="NC_011894.1"/>
</dbReference>
<keyword evidence="1" id="KW-0812">Transmembrane</keyword>
<proteinExistence type="predicted"/>